<accession>A0A5B9MS81</accession>
<dbReference type="EMBL" id="CP036264">
    <property type="protein sequence ID" value="QEG02805.1"/>
    <property type="molecule type" value="Genomic_DNA"/>
</dbReference>
<evidence type="ECO:0000313" key="2">
    <source>
        <dbReference type="EMBL" id="QEG02805.1"/>
    </source>
</evidence>
<organism evidence="2 3">
    <name type="scientific">Stieleria maiorica</name>
    <dbReference type="NCBI Taxonomy" id="2795974"/>
    <lineage>
        <taxon>Bacteria</taxon>
        <taxon>Pseudomonadati</taxon>
        <taxon>Planctomycetota</taxon>
        <taxon>Planctomycetia</taxon>
        <taxon>Pirellulales</taxon>
        <taxon>Pirellulaceae</taxon>
        <taxon>Stieleria</taxon>
    </lineage>
</organism>
<sequence length="107" mass="11648">MPIVSRRMRVINRVKLNDCMAEQMTTETAEEHGEGTTKHANHTKIDKVSSTGAMGAARTHQVDQSMTNPIADIATARAVQMPTRTPTARALFTVVISKNSSTLGLKK</sequence>
<proteinExistence type="predicted"/>
<keyword evidence="3" id="KW-1185">Reference proteome</keyword>
<dbReference type="KEGG" id="smam:Mal15_69260"/>
<dbReference type="Proteomes" id="UP000321353">
    <property type="component" value="Chromosome"/>
</dbReference>
<reference evidence="2 3" key="1">
    <citation type="submission" date="2019-02" db="EMBL/GenBank/DDBJ databases">
        <title>Planctomycetal bacteria perform biofilm scaping via a novel small molecule.</title>
        <authorList>
            <person name="Jeske O."/>
            <person name="Boedeker C."/>
            <person name="Wiegand S."/>
            <person name="Breitling P."/>
            <person name="Kallscheuer N."/>
            <person name="Jogler M."/>
            <person name="Rohde M."/>
            <person name="Petersen J."/>
            <person name="Medema M.H."/>
            <person name="Surup F."/>
            <person name="Jogler C."/>
        </authorList>
    </citation>
    <scope>NUCLEOTIDE SEQUENCE [LARGE SCALE GENOMIC DNA]</scope>
    <source>
        <strain evidence="2 3">Mal15</strain>
    </source>
</reference>
<feature type="region of interest" description="Disordered" evidence="1">
    <location>
        <begin position="26"/>
        <end position="68"/>
    </location>
</feature>
<name>A0A5B9MS81_9BACT</name>
<evidence type="ECO:0000313" key="3">
    <source>
        <dbReference type="Proteomes" id="UP000321353"/>
    </source>
</evidence>
<protein>
    <submittedName>
        <fullName evidence="2">Uncharacterized protein</fullName>
    </submittedName>
</protein>
<dbReference type="AlphaFoldDB" id="A0A5B9MS81"/>
<evidence type="ECO:0000256" key="1">
    <source>
        <dbReference type="SAM" id="MobiDB-lite"/>
    </source>
</evidence>
<gene>
    <name evidence="2" type="ORF">Mal15_69260</name>
</gene>
<feature type="compositionally biased region" description="Basic and acidic residues" evidence="1">
    <location>
        <begin position="29"/>
        <end position="47"/>
    </location>
</feature>